<protein>
    <recommendedName>
        <fullName evidence="4">DUF2955 domain-containing protein</fullName>
    </recommendedName>
</protein>
<feature type="transmembrane region" description="Helical" evidence="1">
    <location>
        <begin position="229"/>
        <end position="248"/>
    </location>
</feature>
<evidence type="ECO:0008006" key="4">
    <source>
        <dbReference type="Google" id="ProtNLM"/>
    </source>
</evidence>
<keyword evidence="1" id="KW-0472">Membrane</keyword>
<proteinExistence type="predicted"/>
<organism evidence="2 3">
    <name type="scientific">Rubritalea profundi</name>
    <dbReference type="NCBI Taxonomy" id="1658618"/>
    <lineage>
        <taxon>Bacteria</taxon>
        <taxon>Pseudomonadati</taxon>
        <taxon>Verrucomicrobiota</taxon>
        <taxon>Verrucomicrobiia</taxon>
        <taxon>Verrucomicrobiales</taxon>
        <taxon>Rubritaleaceae</taxon>
        <taxon>Rubritalea</taxon>
    </lineage>
</organism>
<dbReference type="AlphaFoldDB" id="A0A2S7U404"/>
<name>A0A2S7U404_9BACT</name>
<comment type="caution">
    <text evidence="2">The sequence shown here is derived from an EMBL/GenBank/DDBJ whole genome shotgun (WGS) entry which is preliminary data.</text>
</comment>
<feature type="transmembrane region" description="Helical" evidence="1">
    <location>
        <begin position="204"/>
        <end position="222"/>
    </location>
</feature>
<dbReference type="InterPro" id="IPR022604">
    <property type="entry name" value="DUF2955"/>
</dbReference>
<sequence>MTLANVRALRLSTGVTASVALCYGVNWPLAYMAPLFVAMFLSMPLPWIGWKNALAIVRRLGVGLLLGLVVSEYFVRLPLVCVPLYALIFFYIFYNDAKAPPLATIFMTMGVAMVPIIGLQAAAASHMIAFYLLVNMLTGLVFMWLFHMLMPNSMAKVDPNAPKPQRPAPKPIPSREERARLAIVSTIVATSAILIFYSFNLVQYSLAMIYICMMAGSPNTNASIKVMTANTKACLIGGVAVIIAFNLLVAVPKFWFLLVLCFAIALIFSRKIMEGKPSSAAWASGFTTFLILLGSSTGGGASASASSNFYLRIAQVLFAGLFCILAIVVIEHRIHKRKAGKRWWQLGRLTAS</sequence>
<gene>
    <name evidence="2" type="ORF">BSZ32_10525</name>
</gene>
<reference evidence="2 3" key="1">
    <citation type="submission" date="2016-12" db="EMBL/GenBank/DDBJ databases">
        <title>Study of bacterial adaptation to deep sea.</title>
        <authorList>
            <person name="Song J."/>
            <person name="Yoshizawa S."/>
            <person name="Kogure K."/>
        </authorList>
    </citation>
    <scope>NUCLEOTIDE SEQUENCE [LARGE SCALE GENOMIC DNA]</scope>
    <source>
        <strain evidence="2 3">SAORIC-165</strain>
    </source>
</reference>
<dbReference type="InterPro" id="IPR036259">
    <property type="entry name" value="MFS_trans_sf"/>
</dbReference>
<evidence type="ECO:0000256" key="1">
    <source>
        <dbReference type="SAM" id="Phobius"/>
    </source>
</evidence>
<accession>A0A2S7U404</accession>
<evidence type="ECO:0000313" key="3">
    <source>
        <dbReference type="Proteomes" id="UP000239907"/>
    </source>
</evidence>
<feature type="transmembrane region" description="Helical" evidence="1">
    <location>
        <begin position="101"/>
        <end position="122"/>
    </location>
</feature>
<feature type="transmembrane region" description="Helical" evidence="1">
    <location>
        <begin position="77"/>
        <end position="94"/>
    </location>
</feature>
<feature type="transmembrane region" description="Helical" evidence="1">
    <location>
        <begin position="15"/>
        <end position="41"/>
    </location>
</feature>
<dbReference type="SUPFAM" id="SSF103473">
    <property type="entry name" value="MFS general substrate transporter"/>
    <property type="match status" value="1"/>
</dbReference>
<keyword evidence="1" id="KW-1133">Transmembrane helix</keyword>
<dbReference type="EMBL" id="MQWA01000001">
    <property type="protein sequence ID" value="PQJ28883.1"/>
    <property type="molecule type" value="Genomic_DNA"/>
</dbReference>
<dbReference type="Proteomes" id="UP000239907">
    <property type="component" value="Unassembled WGS sequence"/>
</dbReference>
<evidence type="ECO:0000313" key="2">
    <source>
        <dbReference type="EMBL" id="PQJ28883.1"/>
    </source>
</evidence>
<dbReference type="OrthoDB" id="6222260at2"/>
<dbReference type="Pfam" id="PF11168">
    <property type="entry name" value="DUF2955"/>
    <property type="match status" value="1"/>
</dbReference>
<keyword evidence="1" id="KW-0812">Transmembrane</keyword>
<keyword evidence="3" id="KW-1185">Reference proteome</keyword>
<feature type="transmembrane region" description="Helical" evidence="1">
    <location>
        <begin position="309"/>
        <end position="330"/>
    </location>
</feature>
<feature type="transmembrane region" description="Helical" evidence="1">
    <location>
        <begin position="280"/>
        <end position="303"/>
    </location>
</feature>
<dbReference type="RefSeq" id="WP_105043371.1">
    <property type="nucleotide sequence ID" value="NZ_MQWA01000001.1"/>
</dbReference>
<feature type="transmembrane region" description="Helical" evidence="1">
    <location>
        <begin position="128"/>
        <end position="146"/>
    </location>
</feature>